<reference evidence="1 2" key="1">
    <citation type="submission" date="2019-02" db="EMBL/GenBank/DDBJ databases">
        <title>Deep-cultivation of Planctomycetes and their phenomic and genomic characterization uncovers novel biology.</title>
        <authorList>
            <person name="Wiegand S."/>
            <person name="Jogler M."/>
            <person name="Boedeker C."/>
            <person name="Pinto D."/>
            <person name="Vollmers J."/>
            <person name="Rivas-Marin E."/>
            <person name="Kohn T."/>
            <person name="Peeters S.H."/>
            <person name="Heuer A."/>
            <person name="Rast P."/>
            <person name="Oberbeckmann S."/>
            <person name="Bunk B."/>
            <person name="Jeske O."/>
            <person name="Meyerdierks A."/>
            <person name="Storesund J.E."/>
            <person name="Kallscheuer N."/>
            <person name="Luecker S."/>
            <person name="Lage O.M."/>
            <person name="Pohl T."/>
            <person name="Merkel B.J."/>
            <person name="Hornburger P."/>
            <person name="Mueller R.-W."/>
            <person name="Bruemmer F."/>
            <person name="Labrenz M."/>
            <person name="Spormann A.M."/>
            <person name="Op den Camp H."/>
            <person name="Overmann J."/>
            <person name="Amann R."/>
            <person name="Jetten M.S.M."/>
            <person name="Mascher T."/>
            <person name="Medema M.H."/>
            <person name="Devos D.P."/>
            <person name="Kaster A.-K."/>
            <person name="Ovreas L."/>
            <person name="Rohde M."/>
            <person name="Galperin M.Y."/>
            <person name="Jogler C."/>
        </authorList>
    </citation>
    <scope>NUCLEOTIDE SEQUENCE [LARGE SCALE GENOMIC DNA]</scope>
    <source>
        <strain evidence="1 2">Pan265</strain>
    </source>
</reference>
<dbReference type="EMBL" id="CP036280">
    <property type="protein sequence ID" value="QDU71672.1"/>
    <property type="molecule type" value="Genomic_DNA"/>
</dbReference>
<dbReference type="AlphaFoldDB" id="A0A518BXG4"/>
<accession>A0A518BXG4</accession>
<protein>
    <submittedName>
        <fullName evidence="1">Uncharacterized protein</fullName>
    </submittedName>
</protein>
<evidence type="ECO:0000313" key="1">
    <source>
        <dbReference type="EMBL" id="QDU71672.1"/>
    </source>
</evidence>
<keyword evidence="2" id="KW-1185">Reference proteome</keyword>
<proteinExistence type="predicted"/>
<sequence length="63" mass="7036">MRESVDHLTIIVGRIVFHKLDFIDFNNTVAVTISPDRDIIDVDRATFSAKPIMPPRSVASVVV</sequence>
<name>A0A518BXG4_9BACT</name>
<evidence type="ECO:0000313" key="2">
    <source>
        <dbReference type="Proteomes" id="UP000320386"/>
    </source>
</evidence>
<dbReference type="KEGG" id="mcad:Pan265_15240"/>
<gene>
    <name evidence="1" type="ORF">Pan265_15240</name>
</gene>
<dbReference type="RefSeq" id="WP_145445838.1">
    <property type="nucleotide sequence ID" value="NZ_CP036280.1"/>
</dbReference>
<organism evidence="1 2">
    <name type="scientific">Mucisphaera calidilacus</name>
    <dbReference type="NCBI Taxonomy" id="2527982"/>
    <lineage>
        <taxon>Bacteria</taxon>
        <taxon>Pseudomonadati</taxon>
        <taxon>Planctomycetota</taxon>
        <taxon>Phycisphaerae</taxon>
        <taxon>Phycisphaerales</taxon>
        <taxon>Phycisphaeraceae</taxon>
        <taxon>Mucisphaera</taxon>
    </lineage>
</organism>
<dbReference type="Proteomes" id="UP000320386">
    <property type="component" value="Chromosome"/>
</dbReference>